<dbReference type="CDD" id="cd01298">
    <property type="entry name" value="ATZ_TRZ_like"/>
    <property type="match status" value="1"/>
</dbReference>
<comment type="caution">
    <text evidence="3">The sequence shown here is derived from an EMBL/GenBank/DDBJ whole genome shotgun (WGS) entry which is preliminary data.</text>
</comment>
<keyword evidence="1" id="KW-0378">Hydrolase</keyword>
<dbReference type="InterPro" id="IPR011059">
    <property type="entry name" value="Metal-dep_hydrolase_composite"/>
</dbReference>
<dbReference type="InterPro" id="IPR006680">
    <property type="entry name" value="Amidohydro-rel"/>
</dbReference>
<dbReference type="SUPFAM" id="SSF51338">
    <property type="entry name" value="Composite domain of metallo-dependent hydrolases"/>
    <property type="match status" value="1"/>
</dbReference>
<evidence type="ECO:0000259" key="2">
    <source>
        <dbReference type="Pfam" id="PF01979"/>
    </source>
</evidence>
<organism evidence="3 4">
    <name type="scientific">Facklamia hominis</name>
    <dbReference type="NCBI Taxonomy" id="178214"/>
    <lineage>
        <taxon>Bacteria</taxon>
        <taxon>Bacillati</taxon>
        <taxon>Bacillota</taxon>
        <taxon>Bacilli</taxon>
        <taxon>Lactobacillales</taxon>
        <taxon>Aerococcaceae</taxon>
        <taxon>Facklamia</taxon>
    </lineage>
</organism>
<dbReference type="AlphaFoldDB" id="A0AAJ1Q432"/>
<evidence type="ECO:0000313" key="4">
    <source>
        <dbReference type="Proteomes" id="UP001229251"/>
    </source>
</evidence>
<dbReference type="RefSeq" id="WP_016647746.1">
    <property type="nucleotide sequence ID" value="NZ_JASOOE010000001.1"/>
</dbReference>
<dbReference type="EMBL" id="JASOOE010000001">
    <property type="protein sequence ID" value="MDK7186444.1"/>
    <property type="molecule type" value="Genomic_DNA"/>
</dbReference>
<dbReference type="Gene3D" id="3.20.20.140">
    <property type="entry name" value="Metal-dependent hydrolases"/>
    <property type="match status" value="1"/>
</dbReference>
<dbReference type="Gene3D" id="2.30.40.10">
    <property type="entry name" value="Urease, subunit C, domain 1"/>
    <property type="match status" value="1"/>
</dbReference>
<gene>
    <name evidence="3" type="ORF">QP433_00435</name>
</gene>
<feature type="domain" description="Amidohydrolase-related" evidence="2">
    <location>
        <begin position="55"/>
        <end position="401"/>
    </location>
</feature>
<protein>
    <submittedName>
        <fullName evidence="3">Amidohydrolase</fullName>
    </submittedName>
</protein>
<name>A0AAJ1Q432_9LACT</name>
<dbReference type="PANTHER" id="PTHR43794">
    <property type="entry name" value="AMINOHYDROLASE SSNA-RELATED"/>
    <property type="match status" value="1"/>
</dbReference>
<dbReference type="GO" id="GO:0016810">
    <property type="term" value="F:hydrolase activity, acting on carbon-nitrogen (but not peptide) bonds"/>
    <property type="evidence" value="ECO:0007669"/>
    <property type="project" value="InterPro"/>
</dbReference>
<evidence type="ECO:0000256" key="1">
    <source>
        <dbReference type="ARBA" id="ARBA00022801"/>
    </source>
</evidence>
<dbReference type="SUPFAM" id="SSF51556">
    <property type="entry name" value="Metallo-dependent hydrolases"/>
    <property type="match status" value="1"/>
</dbReference>
<sequence length="434" mass="48144">MQLIKNAHILTMDQDDRIFHPGYLVIDGDRIKEVGSGEYANESQCDWVFDAKDGILIPGMINCHTHLGMIPFRSLADDVPNRLHRFLFPLENQAMDAPLVYASSKYAMAEMLLAGITSFVDMYYFEEEVAKACQEMKIRGIVAETVIDQAPDGEEKFAGLKYGRSFMQKWQNKDLVTPAIAPHAPYSNTSESLKAAQTIAADFQAPWTIHLSEMDFEMSEYQKEYQSSPVQYLNDLGLLDDRLIAAHCIHVDAKDIDLLKEKGVAVAHCIGANTKSAKGVAPIKEMLQAGIAVGLGTDGPSSNNSLDLFSQMRLLANFHKTYNHDRAAFPAREIVRLATYGGAQVIKRHRELGSIKAGNLADLCLVETQSANMFPVFDPYAVLVYSANASNVSNVWVNGHLCVEDKHLSDVSLDQLKQELIQAMEPFNQALANL</sequence>
<dbReference type="Proteomes" id="UP001229251">
    <property type="component" value="Unassembled WGS sequence"/>
</dbReference>
<dbReference type="PANTHER" id="PTHR43794:SF11">
    <property type="entry name" value="AMIDOHYDROLASE-RELATED DOMAIN-CONTAINING PROTEIN"/>
    <property type="match status" value="1"/>
</dbReference>
<reference evidence="3" key="1">
    <citation type="submission" date="2023-05" db="EMBL/GenBank/DDBJ databases">
        <title>Cataloging the Phylogenetic Diversity of Human Bladder Bacteria.</title>
        <authorList>
            <person name="Du J."/>
        </authorList>
    </citation>
    <scope>NUCLEOTIDE SEQUENCE</scope>
    <source>
        <strain evidence="3">UMB1231</strain>
    </source>
</reference>
<dbReference type="InterPro" id="IPR050287">
    <property type="entry name" value="MTA/SAH_deaminase"/>
</dbReference>
<dbReference type="InterPro" id="IPR032466">
    <property type="entry name" value="Metal_Hydrolase"/>
</dbReference>
<dbReference type="Pfam" id="PF01979">
    <property type="entry name" value="Amidohydro_1"/>
    <property type="match status" value="1"/>
</dbReference>
<accession>A0AAJ1Q432</accession>
<evidence type="ECO:0000313" key="3">
    <source>
        <dbReference type="EMBL" id="MDK7186444.1"/>
    </source>
</evidence>
<proteinExistence type="predicted"/>